<dbReference type="VEuPathDB" id="GiardiaDB:GMRT_13293"/>
<comment type="caution">
    <text evidence="2">The sequence shown here is derived from an EMBL/GenBank/DDBJ whole genome shotgun (WGS) entry which is preliminary data.</text>
</comment>
<dbReference type="OrthoDB" id="443682at2759"/>
<feature type="compositionally biased region" description="Basic and acidic residues" evidence="1">
    <location>
        <begin position="152"/>
        <end position="179"/>
    </location>
</feature>
<evidence type="ECO:0000313" key="3">
    <source>
        <dbReference type="Proteomes" id="UP000315496"/>
    </source>
</evidence>
<accession>A0A4Z1T020</accession>
<reference evidence="2 3" key="1">
    <citation type="submission" date="2019-05" db="EMBL/GenBank/DDBJ databases">
        <title>The compact genome of Giardia muris reveals important steps in the evolution of intestinal protozoan parasites.</title>
        <authorList>
            <person name="Xu F."/>
            <person name="Jimenez-Gonzalez A."/>
            <person name="Einarsson E."/>
            <person name="Astvaldsson A."/>
            <person name="Peirasmaki D."/>
            <person name="Eckmann L."/>
            <person name="Andersson J.O."/>
            <person name="Svard S.G."/>
            <person name="Jerlstrom-Hultqvist J."/>
        </authorList>
    </citation>
    <scope>NUCLEOTIDE SEQUENCE [LARGE SCALE GENOMIC DNA]</scope>
    <source>
        <strain evidence="2 3">Roberts-Thomson</strain>
    </source>
</reference>
<dbReference type="AlphaFoldDB" id="A0A4Z1T020"/>
<dbReference type="Proteomes" id="UP000315496">
    <property type="component" value="Chromosome 5"/>
</dbReference>
<evidence type="ECO:0000313" key="2">
    <source>
        <dbReference type="EMBL" id="TNJ26257.1"/>
    </source>
</evidence>
<sequence length="340" mass="37593">MNTPPGLYRVALYNGPLRREDLSIMYTHVGGGACLPTAFQAPDLVCPGCGQDLIPMVQYVLPDSTDDLHRVLYLFSCDSAHFTEHLRIMTVNIPISKSVTEVTEVEPQVEDSVIRDASGKEVINLLGGEVADTTTLLSLIKEGSNPSSAREANAKAKAREAEKEHAKDKEAGTMAKRDGPIPFTLRQGPLRPYDVFSKPMSLEDEQEEGDNDEDEDDDDEETAQLTPMEVIQRQYPKAILLYGYDAPPMLTEPFLKTLPDAKELVHVVDVFPTIISLLKLADNDDSTTRNGVEFRSISIWSTRSTTPGYHEGFAIVVPEEDLKLSATEMKAQTTKIHTKS</sequence>
<evidence type="ECO:0008006" key="4">
    <source>
        <dbReference type="Google" id="ProtNLM"/>
    </source>
</evidence>
<feature type="region of interest" description="Disordered" evidence="1">
    <location>
        <begin position="142"/>
        <end position="225"/>
    </location>
</feature>
<feature type="compositionally biased region" description="Acidic residues" evidence="1">
    <location>
        <begin position="202"/>
        <end position="222"/>
    </location>
</feature>
<dbReference type="EMBL" id="VDLU01000005">
    <property type="protein sequence ID" value="TNJ26257.1"/>
    <property type="molecule type" value="Genomic_DNA"/>
</dbReference>
<organism evidence="2 3">
    <name type="scientific">Giardia muris</name>
    <dbReference type="NCBI Taxonomy" id="5742"/>
    <lineage>
        <taxon>Eukaryota</taxon>
        <taxon>Metamonada</taxon>
        <taxon>Diplomonadida</taxon>
        <taxon>Hexamitidae</taxon>
        <taxon>Giardiinae</taxon>
        <taxon>Giardia</taxon>
    </lineage>
</organism>
<protein>
    <recommendedName>
        <fullName evidence="4">Programmed cell death protein 2 C-terminal domain-containing protein</fullName>
    </recommendedName>
</protein>
<keyword evidence="3" id="KW-1185">Reference proteome</keyword>
<evidence type="ECO:0000256" key="1">
    <source>
        <dbReference type="SAM" id="MobiDB-lite"/>
    </source>
</evidence>
<gene>
    <name evidence="2" type="ORF">GMRT_13293</name>
</gene>
<proteinExistence type="predicted"/>
<name>A0A4Z1T020_GIAMU</name>